<dbReference type="RefSeq" id="WP_164353773.1">
    <property type="nucleotide sequence ID" value="NZ_JAABNT010000005.1"/>
</dbReference>
<dbReference type="InterPro" id="IPR000120">
    <property type="entry name" value="Amidase"/>
</dbReference>
<dbReference type="Gene3D" id="3.90.1300.10">
    <property type="entry name" value="Amidase signature (AS) domain"/>
    <property type="match status" value="1"/>
</dbReference>
<evidence type="ECO:0000313" key="3">
    <source>
        <dbReference type="Proteomes" id="UP000468591"/>
    </source>
</evidence>
<dbReference type="InterPro" id="IPR023631">
    <property type="entry name" value="Amidase_dom"/>
</dbReference>
<dbReference type="Pfam" id="PF01425">
    <property type="entry name" value="Amidase"/>
    <property type="match status" value="1"/>
</dbReference>
<dbReference type="EMBL" id="JAABNT010000005">
    <property type="protein sequence ID" value="NEK22850.1"/>
    <property type="molecule type" value="Genomic_DNA"/>
</dbReference>
<comment type="caution">
    <text evidence="2">The sequence shown here is derived from an EMBL/GenBank/DDBJ whole genome shotgun (WGS) entry which is preliminary data.</text>
</comment>
<dbReference type="InterPro" id="IPR036928">
    <property type="entry name" value="AS_sf"/>
</dbReference>
<protein>
    <submittedName>
        <fullName evidence="2">Asp-tRNA(Asn)/Glu-tRNA(Gln) amidotransferase GatCAB subunit A</fullName>
    </submittedName>
</protein>
<dbReference type="Proteomes" id="UP000468591">
    <property type="component" value="Unassembled WGS sequence"/>
</dbReference>
<sequence length="468" mass="49963">MTSHPLHFKSIVEVGQMIRRGEVTSVGVTRHMLDLIASVDGRFKSYIHLCGERALEQAEAADAALAAGLYRGQLHGVPIAIKDLCYTTYAPTRAGTTIYRGFMAPHNATVVDRLETAGAVILGKLSMTEGAYTGHHPTIPAPKNPWNESYWVGTSSSGSGVAPSAGLCFASLGSDTGGSIRYPCATCGLTGIKPTFGRVSRHGVFALAESLDHVGPMARSVADCAVILQAMAGWDAHDPTSLDVPVPDYATEIGKGVRDMRIGIDREYAFRGVDREVATALEQAVEVFETLGARIIEVTLPDYDALVDAWIMMCAIETAVAHQDTYPARKEEYGPDLAQLIEEGLSTTGTEAARGHHLRINFSMAFEALFGGIDCMLCPTMPSPTPSLADMKDYGADPAVLNAIMRYTAPYDFSGSPTVTLPNGFDNAGMPLSMQIVGPKLGEAAIIRAGDAFQSVTDWHTRHPDIGG</sequence>
<dbReference type="SUPFAM" id="SSF75304">
    <property type="entry name" value="Amidase signature (AS) enzymes"/>
    <property type="match status" value="1"/>
</dbReference>
<dbReference type="PANTHER" id="PTHR11895:SF176">
    <property type="entry name" value="AMIDASE AMID-RELATED"/>
    <property type="match status" value="1"/>
</dbReference>
<feature type="domain" description="Amidase" evidence="1">
    <location>
        <begin position="28"/>
        <end position="446"/>
    </location>
</feature>
<gene>
    <name evidence="2" type="ORF">GV827_10595</name>
</gene>
<organism evidence="2 3">
    <name type="scientific">Sulfitobacter sediminilitoris</name>
    <dbReference type="NCBI Taxonomy" id="2698830"/>
    <lineage>
        <taxon>Bacteria</taxon>
        <taxon>Pseudomonadati</taxon>
        <taxon>Pseudomonadota</taxon>
        <taxon>Alphaproteobacteria</taxon>
        <taxon>Rhodobacterales</taxon>
        <taxon>Roseobacteraceae</taxon>
        <taxon>Sulfitobacter</taxon>
    </lineage>
</organism>
<dbReference type="GO" id="GO:0016740">
    <property type="term" value="F:transferase activity"/>
    <property type="evidence" value="ECO:0007669"/>
    <property type="project" value="UniProtKB-KW"/>
</dbReference>
<reference evidence="2 3" key="1">
    <citation type="submission" date="2020-01" db="EMBL/GenBank/DDBJ databases">
        <title>Sulfitobacter sediminilitoris sp. nov., isolated from a tidal flat.</title>
        <authorList>
            <person name="Park S."/>
            <person name="Yoon J.-H."/>
        </authorList>
    </citation>
    <scope>NUCLEOTIDE SEQUENCE [LARGE SCALE GENOMIC DNA]</scope>
    <source>
        <strain evidence="2 3">JBTF-M27</strain>
    </source>
</reference>
<keyword evidence="2" id="KW-0808">Transferase</keyword>
<accession>A0A6P0CBY3</accession>
<dbReference type="AlphaFoldDB" id="A0A6P0CBY3"/>
<proteinExistence type="predicted"/>
<name>A0A6P0CBY3_9RHOB</name>
<evidence type="ECO:0000259" key="1">
    <source>
        <dbReference type="Pfam" id="PF01425"/>
    </source>
</evidence>
<evidence type="ECO:0000313" key="2">
    <source>
        <dbReference type="EMBL" id="NEK22850.1"/>
    </source>
</evidence>
<keyword evidence="3" id="KW-1185">Reference proteome</keyword>
<dbReference type="PANTHER" id="PTHR11895">
    <property type="entry name" value="TRANSAMIDASE"/>
    <property type="match status" value="1"/>
</dbReference>